<evidence type="ECO:0000313" key="11">
    <source>
        <dbReference type="EMBL" id="MDP9865138.1"/>
    </source>
</evidence>
<feature type="transmembrane region" description="Helical" evidence="8">
    <location>
        <begin position="253"/>
        <end position="274"/>
    </location>
</feature>
<dbReference type="GO" id="GO:0005524">
    <property type="term" value="F:ATP binding"/>
    <property type="evidence" value="ECO:0007669"/>
    <property type="project" value="UniProtKB-KW"/>
</dbReference>
<keyword evidence="4 11" id="KW-0067">ATP-binding</keyword>
<dbReference type="Gene3D" id="3.40.50.300">
    <property type="entry name" value="P-loop containing nucleotide triphosphate hydrolases"/>
    <property type="match status" value="1"/>
</dbReference>
<dbReference type="Proteomes" id="UP001230426">
    <property type="component" value="Unassembled WGS sequence"/>
</dbReference>
<keyword evidence="6 8" id="KW-0472">Membrane</keyword>
<evidence type="ECO:0000256" key="7">
    <source>
        <dbReference type="SAM" id="MobiDB-lite"/>
    </source>
</evidence>
<dbReference type="SMART" id="SM00382">
    <property type="entry name" value="AAA"/>
    <property type="match status" value="1"/>
</dbReference>
<gene>
    <name evidence="11" type="ORF">J2S55_004404</name>
</gene>
<reference evidence="11 12" key="1">
    <citation type="submission" date="2023-07" db="EMBL/GenBank/DDBJ databases">
        <title>Sequencing the genomes of 1000 actinobacteria strains.</title>
        <authorList>
            <person name="Klenk H.-P."/>
        </authorList>
    </citation>
    <scope>NUCLEOTIDE SEQUENCE [LARGE SCALE GENOMIC DNA]</scope>
    <source>
        <strain evidence="11 12">DSM 44109</strain>
    </source>
</reference>
<dbReference type="Gene3D" id="1.20.1560.10">
    <property type="entry name" value="ABC transporter type 1, transmembrane domain"/>
    <property type="match status" value="1"/>
</dbReference>
<keyword evidence="2 8" id="KW-0812">Transmembrane</keyword>
<proteinExistence type="predicted"/>
<dbReference type="InterPro" id="IPR039421">
    <property type="entry name" value="Type_1_exporter"/>
</dbReference>
<evidence type="ECO:0000256" key="8">
    <source>
        <dbReference type="SAM" id="Phobius"/>
    </source>
</evidence>
<feature type="domain" description="ABC transmembrane type-1" evidence="10">
    <location>
        <begin position="41"/>
        <end position="301"/>
    </location>
</feature>
<keyword evidence="12" id="KW-1185">Reference proteome</keyword>
<feature type="transmembrane region" description="Helical" evidence="8">
    <location>
        <begin position="139"/>
        <end position="162"/>
    </location>
</feature>
<feature type="transmembrane region" description="Helical" evidence="8">
    <location>
        <begin position="70"/>
        <end position="93"/>
    </location>
</feature>
<dbReference type="PROSITE" id="PS50929">
    <property type="entry name" value="ABC_TM1F"/>
    <property type="match status" value="1"/>
</dbReference>
<dbReference type="PROSITE" id="PS50893">
    <property type="entry name" value="ABC_TRANSPORTER_2"/>
    <property type="match status" value="1"/>
</dbReference>
<dbReference type="PANTHER" id="PTHR43394">
    <property type="entry name" value="ATP-DEPENDENT PERMEASE MDL1, MITOCHONDRIAL"/>
    <property type="match status" value="1"/>
</dbReference>
<dbReference type="Pfam" id="PF00664">
    <property type="entry name" value="ABC_membrane"/>
    <property type="match status" value="1"/>
</dbReference>
<comment type="subcellular location">
    <subcellularLocation>
        <location evidence="1">Cell membrane</location>
        <topology evidence="1">Multi-pass membrane protein</topology>
    </subcellularLocation>
</comment>
<dbReference type="InterPro" id="IPR003439">
    <property type="entry name" value="ABC_transporter-like_ATP-bd"/>
</dbReference>
<sequence>MSDQAPGGPPQQVTRADADRLLASAARRAWAPLAVAAVADIVATAAALALPAVLAAAVDGVLSGQGGQTAWQLALVLAAAVCAEVVGVPAGAASTASATSALRLRLTAHLLTLGAAGTRRHPAGELANRLVSNTASTGYLPLTLLGTATGLVTSAGGVVALLMTDWRAGIAFLAAAPIALIIVRTFVTRVSGLYGRYQEAQGRLATRLTDALAGIRTVRASGTAGREIARVLAPLADLSSAGRALWRAQARGVWQIALLPLVELLVLAVAGFGVTDGRLEPGQLLAVAGYTALGLTFIEQVDGLMGLAHARSAARRVGEVLALPSPVPGTRPLSAGPGALSLRGVTVTREGTPLLDGVDLEIPAGALTALVGRSGAGKTTLALLAGRLMDPDRGQVLLDGQRLTDIRPDALRGAVAYAFERPVLLGGDLASAIAYGRPELDRDAVRRAARAAHVDEVVCRLPDGYRTPADTAPLSGGELQRLGLARALVRRARLTILDDATSSLDTVTEAQVTRTLLEGMRGSTRLVIAHRTTTAARADLVVWLDDGRIRAQGTHRTLWRDPSYRALFASGTGPADAGPADAHPTDAGPADGGPADTHPTGTESTGGGPDCAGPAGGGSPGTEETCPARL</sequence>
<feature type="transmembrane region" description="Helical" evidence="8">
    <location>
        <begin position="168"/>
        <end position="187"/>
    </location>
</feature>
<comment type="caution">
    <text evidence="11">The sequence shown here is derived from an EMBL/GenBank/DDBJ whole genome shotgun (WGS) entry which is preliminary data.</text>
</comment>
<evidence type="ECO:0000256" key="6">
    <source>
        <dbReference type="ARBA" id="ARBA00023136"/>
    </source>
</evidence>
<accession>A0ABT9R7B5</accession>
<feature type="region of interest" description="Disordered" evidence="7">
    <location>
        <begin position="570"/>
        <end position="630"/>
    </location>
</feature>
<dbReference type="PANTHER" id="PTHR43394:SF1">
    <property type="entry name" value="ATP-BINDING CASSETTE SUB-FAMILY B MEMBER 10, MITOCHONDRIAL"/>
    <property type="match status" value="1"/>
</dbReference>
<evidence type="ECO:0000256" key="5">
    <source>
        <dbReference type="ARBA" id="ARBA00022989"/>
    </source>
</evidence>
<evidence type="ECO:0000313" key="12">
    <source>
        <dbReference type="Proteomes" id="UP001230426"/>
    </source>
</evidence>
<dbReference type="InterPro" id="IPR027417">
    <property type="entry name" value="P-loop_NTPase"/>
</dbReference>
<dbReference type="Pfam" id="PF00005">
    <property type="entry name" value="ABC_tran"/>
    <property type="match status" value="1"/>
</dbReference>
<feature type="transmembrane region" description="Helical" evidence="8">
    <location>
        <begin position="30"/>
        <end position="58"/>
    </location>
</feature>
<dbReference type="CDD" id="cd07346">
    <property type="entry name" value="ABC_6TM_exporters"/>
    <property type="match status" value="1"/>
</dbReference>
<dbReference type="InterPro" id="IPR011527">
    <property type="entry name" value="ABC1_TM_dom"/>
</dbReference>
<dbReference type="InterPro" id="IPR017871">
    <property type="entry name" value="ABC_transporter-like_CS"/>
</dbReference>
<keyword evidence="3" id="KW-0547">Nucleotide-binding</keyword>
<dbReference type="PROSITE" id="PS00211">
    <property type="entry name" value="ABC_TRANSPORTER_1"/>
    <property type="match status" value="1"/>
</dbReference>
<evidence type="ECO:0000256" key="1">
    <source>
        <dbReference type="ARBA" id="ARBA00004651"/>
    </source>
</evidence>
<organism evidence="11 12">
    <name type="scientific">Streptosporangium brasiliense</name>
    <dbReference type="NCBI Taxonomy" id="47480"/>
    <lineage>
        <taxon>Bacteria</taxon>
        <taxon>Bacillati</taxon>
        <taxon>Actinomycetota</taxon>
        <taxon>Actinomycetes</taxon>
        <taxon>Streptosporangiales</taxon>
        <taxon>Streptosporangiaceae</taxon>
        <taxon>Streptosporangium</taxon>
    </lineage>
</organism>
<evidence type="ECO:0000256" key="2">
    <source>
        <dbReference type="ARBA" id="ARBA00022692"/>
    </source>
</evidence>
<feature type="domain" description="ABC transporter" evidence="9">
    <location>
        <begin position="340"/>
        <end position="571"/>
    </location>
</feature>
<name>A0ABT9R7B5_9ACTN</name>
<dbReference type="InterPro" id="IPR036640">
    <property type="entry name" value="ABC1_TM_sf"/>
</dbReference>
<feature type="compositionally biased region" description="Low complexity" evidence="7">
    <location>
        <begin position="571"/>
        <end position="599"/>
    </location>
</feature>
<dbReference type="InterPro" id="IPR003593">
    <property type="entry name" value="AAA+_ATPase"/>
</dbReference>
<evidence type="ECO:0000259" key="10">
    <source>
        <dbReference type="PROSITE" id="PS50929"/>
    </source>
</evidence>
<evidence type="ECO:0000256" key="3">
    <source>
        <dbReference type="ARBA" id="ARBA00022741"/>
    </source>
</evidence>
<protein>
    <submittedName>
        <fullName evidence="11">ATP-binding cassette subfamily B protein</fullName>
    </submittedName>
</protein>
<feature type="compositionally biased region" description="Gly residues" evidence="7">
    <location>
        <begin position="604"/>
        <end position="620"/>
    </location>
</feature>
<dbReference type="SUPFAM" id="SSF90123">
    <property type="entry name" value="ABC transporter transmembrane region"/>
    <property type="match status" value="1"/>
</dbReference>
<keyword evidence="5 8" id="KW-1133">Transmembrane helix</keyword>
<dbReference type="EMBL" id="JAUSRB010000002">
    <property type="protein sequence ID" value="MDP9865138.1"/>
    <property type="molecule type" value="Genomic_DNA"/>
</dbReference>
<evidence type="ECO:0000256" key="4">
    <source>
        <dbReference type="ARBA" id="ARBA00022840"/>
    </source>
</evidence>
<evidence type="ECO:0000259" key="9">
    <source>
        <dbReference type="PROSITE" id="PS50893"/>
    </source>
</evidence>
<dbReference type="SUPFAM" id="SSF52540">
    <property type="entry name" value="P-loop containing nucleoside triphosphate hydrolases"/>
    <property type="match status" value="1"/>
</dbReference>
<dbReference type="CDD" id="cd03228">
    <property type="entry name" value="ABCC_MRP_Like"/>
    <property type="match status" value="1"/>
</dbReference>